<evidence type="ECO:0000313" key="2">
    <source>
        <dbReference type="Proteomes" id="UP000600946"/>
    </source>
</evidence>
<gene>
    <name evidence="1" type="ORF">GCM10010326_78830</name>
</gene>
<accession>A0ABQ3B4K2</accession>
<evidence type="ECO:0000313" key="1">
    <source>
        <dbReference type="EMBL" id="GGY73122.1"/>
    </source>
</evidence>
<sequence length="186" mass="18404">MRGDHCCQGGVGGVDGDRAWSRRADVGGQFTGVGGHGDVGADWFVVECLACGADRDGGAFASGQPPGADRLGQQVQCRQQNEDAAAGCGARGRAGGDQGLTGAAGGDHARAGVLGEDADGRADGFLLVGAQFEGCGGHGDAAPGHELVRGSLWHRGKGLFGDVGDRVQGGAFGAFSDVELAGDAAP</sequence>
<protein>
    <submittedName>
        <fullName evidence="1">Uncharacterized protein</fullName>
    </submittedName>
</protein>
<name>A0ABQ3B4K2_9ACTN</name>
<comment type="caution">
    <text evidence="1">The sequence shown here is derived from an EMBL/GenBank/DDBJ whole genome shotgun (WGS) entry which is preliminary data.</text>
</comment>
<dbReference type="EMBL" id="BMUU01000037">
    <property type="protein sequence ID" value="GGY73122.1"/>
    <property type="molecule type" value="Genomic_DNA"/>
</dbReference>
<organism evidence="1 2">
    <name type="scientific">Streptomyces xanthochromogenes</name>
    <dbReference type="NCBI Taxonomy" id="67384"/>
    <lineage>
        <taxon>Bacteria</taxon>
        <taxon>Bacillati</taxon>
        <taxon>Actinomycetota</taxon>
        <taxon>Actinomycetes</taxon>
        <taxon>Kitasatosporales</taxon>
        <taxon>Streptomycetaceae</taxon>
        <taxon>Streptomyces</taxon>
    </lineage>
</organism>
<proteinExistence type="predicted"/>
<dbReference type="Proteomes" id="UP000600946">
    <property type="component" value="Unassembled WGS sequence"/>
</dbReference>
<keyword evidence="2" id="KW-1185">Reference proteome</keyword>
<reference evidence="2" key="1">
    <citation type="journal article" date="2019" name="Int. J. Syst. Evol. Microbiol.">
        <title>The Global Catalogue of Microorganisms (GCM) 10K type strain sequencing project: providing services to taxonomists for standard genome sequencing and annotation.</title>
        <authorList>
            <consortium name="The Broad Institute Genomics Platform"/>
            <consortium name="The Broad Institute Genome Sequencing Center for Infectious Disease"/>
            <person name="Wu L."/>
            <person name="Ma J."/>
        </authorList>
    </citation>
    <scope>NUCLEOTIDE SEQUENCE [LARGE SCALE GENOMIC DNA]</scope>
    <source>
        <strain evidence="2">JCM 4594</strain>
    </source>
</reference>